<sequence length="607" mass="65670">MGRHKSSLRELGWSAANSSPNPWKQGSAKRVVRTLDYSNVECEPVRVTKETSAPAPAPAPAMQPTDRAWEDRLQQLQHDGRQQLDRIREQFEEQDAENRRKLDRLNGRIAELGENKHAMWSILRQTQGKPRNGADAAANGAPSKATVTGSVDREADFMLADERKDAGMPLVDDPLEAGEGALSEQEQNLAQKEAALAQQEIDLEKAMADVARKEAAVLLAAEATEEDARVARAAHDSREALLREGEAVLTKAREDLLRREAALDERDRSLQSREASVQKAEADLALREANVAAAEDAVRQRQQQLADAAAAALDPLDVRLPARVDSKAYDAPVPDFDGAAVVGAPAAKDGGGALHESHSPTSGIDRVKQELHRSKVRFEEVRQQLMNAATAAPKGAVSSEASAGAATEDVPKQLPSSKPVDIAEPSQLSRGNTADWARSDNLAASLLRQQADPDEIFFPLPNQRTCELTDIFSAPRRRDRGVRSGDWSPLDSAPKEGPFYQLVGLEGEYSGDVLNLPLPFGDGVDRSAVLGRSSSCDVTLNRDDQISRKHLQILIRGGKLMVEDLGSTYGTRLNGKPLTAAAAPFQAGDTLSFGASTFKLQCLRGPV</sequence>
<feature type="coiled-coil region" evidence="7">
    <location>
        <begin position="175"/>
        <end position="216"/>
    </location>
</feature>
<evidence type="ECO:0000256" key="8">
    <source>
        <dbReference type="SAM" id="MobiDB-lite"/>
    </source>
</evidence>
<organism evidence="10 11">
    <name type="scientific">Prymnesium parvum</name>
    <name type="common">Toxic golden alga</name>
    <dbReference type="NCBI Taxonomy" id="97485"/>
    <lineage>
        <taxon>Eukaryota</taxon>
        <taxon>Haptista</taxon>
        <taxon>Haptophyta</taxon>
        <taxon>Prymnesiophyceae</taxon>
        <taxon>Prymnesiales</taxon>
        <taxon>Prymnesiaceae</taxon>
        <taxon>Prymnesium</taxon>
    </lineage>
</organism>
<evidence type="ECO:0000313" key="11">
    <source>
        <dbReference type="Proteomes" id="UP001515480"/>
    </source>
</evidence>
<reference evidence="10 11" key="1">
    <citation type="journal article" date="2024" name="Science">
        <title>Giant polyketide synthase enzymes in the biosynthesis of giant marine polyether toxins.</title>
        <authorList>
            <person name="Fallon T.R."/>
            <person name="Shende V.V."/>
            <person name="Wierzbicki I.H."/>
            <person name="Pendleton A.L."/>
            <person name="Watervoot N.F."/>
            <person name="Auber R.P."/>
            <person name="Gonzalez D.J."/>
            <person name="Wisecaver J.H."/>
            <person name="Moore B.S."/>
        </authorList>
    </citation>
    <scope>NUCLEOTIDE SEQUENCE [LARGE SCALE GENOMIC DNA]</scope>
    <source>
        <strain evidence="10 11">12B1</strain>
    </source>
</reference>
<dbReference type="InterPro" id="IPR000253">
    <property type="entry name" value="FHA_dom"/>
</dbReference>
<dbReference type="GO" id="GO:0005634">
    <property type="term" value="C:nucleus"/>
    <property type="evidence" value="ECO:0007669"/>
    <property type="project" value="UniProtKB-SubCell"/>
</dbReference>
<feature type="domain" description="FHA" evidence="9">
    <location>
        <begin position="528"/>
        <end position="578"/>
    </location>
</feature>
<feature type="region of interest" description="Disordered" evidence="8">
    <location>
        <begin position="1"/>
        <end position="28"/>
    </location>
</feature>
<keyword evidence="11" id="KW-1185">Reference proteome</keyword>
<evidence type="ECO:0000256" key="7">
    <source>
        <dbReference type="SAM" id="Coils"/>
    </source>
</evidence>
<evidence type="ECO:0000256" key="4">
    <source>
        <dbReference type="ARBA" id="ARBA00022490"/>
    </source>
</evidence>
<dbReference type="EMBL" id="JBGBPQ010000017">
    <property type="protein sequence ID" value="KAL1507667.1"/>
    <property type="molecule type" value="Genomic_DNA"/>
</dbReference>
<keyword evidence="7" id="KW-0175">Coiled coil</keyword>
<keyword evidence="4" id="KW-0963">Cytoplasm</keyword>
<dbReference type="InterPro" id="IPR050923">
    <property type="entry name" value="Cell_Proc_Reg/RNA_Proc"/>
</dbReference>
<evidence type="ECO:0000259" key="9">
    <source>
        <dbReference type="PROSITE" id="PS50006"/>
    </source>
</evidence>
<dbReference type="CDD" id="cd00060">
    <property type="entry name" value="FHA"/>
    <property type="match status" value="1"/>
</dbReference>
<dbReference type="PROSITE" id="PS50006">
    <property type="entry name" value="FHA_DOMAIN"/>
    <property type="match status" value="1"/>
</dbReference>
<dbReference type="Pfam" id="PF03941">
    <property type="entry name" value="INCENP_ARK-bind"/>
    <property type="match status" value="1"/>
</dbReference>
<evidence type="ECO:0000256" key="1">
    <source>
        <dbReference type="ARBA" id="ARBA00004123"/>
    </source>
</evidence>
<keyword evidence="5" id="KW-0206">Cytoskeleton</keyword>
<dbReference type="Pfam" id="PF00498">
    <property type="entry name" value="FHA"/>
    <property type="match status" value="1"/>
</dbReference>
<evidence type="ECO:0000313" key="10">
    <source>
        <dbReference type="EMBL" id="KAL1507667.1"/>
    </source>
</evidence>
<accession>A0AB34IUH3</accession>
<protein>
    <recommendedName>
        <fullName evidence="9">FHA domain-containing protein</fullName>
    </recommendedName>
</protein>
<keyword evidence="6" id="KW-0539">Nucleus</keyword>
<evidence type="ECO:0000256" key="2">
    <source>
        <dbReference type="ARBA" id="ARBA00004186"/>
    </source>
</evidence>
<dbReference type="SUPFAM" id="SSF49879">
    <property type="entry name" value="SMAD/FHA domain"/>
    <property type="match status" value="1"/>
</dbReference>
<evidence type="ECO:0000256" key="5">
    <source>
        <dbReference type="ARBA" id="ARBA00023212"/>
    </source>
</evidence>
<dbReference type="SMART" id="SM00240">
    <property type="entry name" value="FHA"/>
    <property type="match status" value="1"/>
</dbReference>
<evidence type="ECO:0000256" key="3">
    <source>
        <dbReference type="ARBA" id="ARBA00010042"/>
    </source>
</evidence>
<feature type="compositionally biased region" description="Low complexity" evidence="8">
    <location>
        <begin position="395"/>
        <end position="406"/>
    </location>
</feature>
<name>A0AB34IUH3_PRYPA</name>
<feature type="compositionally biased region" description="Polar residues" evidence="8">
    <location>
        <begin position="15"/>
        <end position="24"/>
    </location>
</feature>
<feature type="region of interest" description="Disordered" evidence="8">
    <location>
        <begin position="127"/>
        <end position="148"/>
    </location>
</feature>
<comment type="similarity">
    <text evidence="3">Belongs to the INCENP family.</text>
</comment>
<feature type="region of interest" description="Disordered" evidence="8">
    <location>
        <begin position="389"/>
        <end position="433"/>
    </location>
</feature>
<dbReference type="PANTHER" id="PTHR23308">
    <property type="entry name" value="NUCLEAR INHIBITOR OF PROTEIN PHOSPHATASE-1"/>
    <property type="match status" value="1"/>
</dbReference>
<gene>
    <name evidence="10" type="ORF">AB1Y20_007283</name>
</gene>
<dbReference type="InterPro" id="IPR008984">
    <property type="entry name" value="SMAD_FHA_dom_sf"/>
</dbReference>
<dbReference type="Proteomes" id="UP001515480">
    <property type="component" value="Unassembled WGS sequence"/>
</dbReference>
<dbReference type="GO" id="GO:0005819">
    <property type="term" value="C:spindle"/>
    <property type="evidence" value="ECO:0007669"/>
    <property type="project" value="UniProtKB-SubCell"/>
</dbReference>
<evidence type="ECO:0000256" key="6">
    <source>
        <dbReference type="ARBA" id="ARBA00023242"/>
    </source>
</evidence>
<proteinExistence type="inferred from homology"/>
<dbReference type="InterPro" id="IPR005635">
    <property type="entry name" value="Inner_centromere_prot_ARK-bd"/>
</dbReference>
<comment type="caution">
    <text evidence="10">The sequence shown here is derived from an EMBL/GenBank/DDBJ whole genome shotgun (WGS) entry which is preliminary data.</text>
</comment>
<dbReference type="AlphaFoldDB" id="A0AB34IUH3"/>
<dbReference type="Gene3D" id="2.60.200.20">
    <property type="match status" value="1"/>
</dbReference>
<comment type="subcellular location">
    <subcellularLocation>
        <location evidence="2">Cytoplasm</location>
        <location evidence="2">Cytoskeleton</location>
        <location evidence="2">Spindle</location>
    </subcellularLocation>
    <subcellularLocation>
        <location evidence="1">Nucleus</location>
    </subcellularLocation>
</comment>